<dbReference type="AlphaFoldDB" id="A0A8H5I4Y9"/>
<dbReference type="EMBL" id="JAAOAM010000495">
    <property type="protein sequence ID" value="KAF5530269.1"/>
    <property type="molecule type" value="Genomic_DNA"/>
</dbReference>
<dbReference type="GO" id="GO:0016301">
    <property type="term" value="F:kinase activity"/>
    <property type="evidence" value="ECO:0007669"/>
    <property type="project" value="UniProtKB-KW"/>
</dbReference>
<organism evidence="2 3">
    <name type="scientific">Fusarium mexicanum</name>
    <dbReference type="NCBI Taxonomy" id="751941"/>
    <lineage>
        <taxon>Eukaryota</taxon>
        <taxon>Fungi</taxon>
        <taxon>Dikarya</taxon>
        <taxon>Ascomycota</taxon>
        <taxon>Pezizomycotina</taxon>
        <taxon>Sordariomycetes</taxon>
        <taxon>Hypocreomycetidae</taxon>
        <taxon>Hypocreales</taxon>
        <taxon>Nectriaceae</taxon>
        <taxon>Fusarium</taxon>
        <taxon>Fusarium fujikuroi species complex</taxon>
    </lineage>
</organism>
<proteinExistence type="predicted"/>
<comment type="caution">
    <text evidence="2">The sequence shown here is derived from an EMBL/GenBank/DDBJ whole genome shotgun (WGS) entry which is preliminary data.</text>
</comment>
<evidence type="ECO:0000313" key="2">
    <source>
        <dbReference type="EMBL" id="KAF5530269.1"/>
    </source>
</evidence>
<evidence type="ECO:0000256" key="1">
    <source>
        <dbReference type="SAM" id="MobiDB-lite"/>
    </source>
</evidence>
<reference evidence="2 3" key="1">
    <citation type="submission" date="2020-05" db="EMBL/GenBank/DDBJ databases">
        <title>Identification and distribution of gene clusters putatively required for synthesis of sphingolipid metabolism inhibitors in phylogenetically diverse species of the filamentous fungus Fusarium.</title>
        <authorList>
            <person name="Kim H.-S."/>
            <person name="Busman M."/>
            <person name="Brown D.W."/>
            <person name="Divon H."/>
            <person name="Uhlig S."/>
            <person name="Proctor R.H."/>
        </authorList>
    </citation>
    <scope>NUCLEOTIDE SEQUENCE [LARGE SCALE GENOMIC DNA]</scope>
    <source>
        <strain evidence="2 3">NRRL 53147</strain>
    </source>
</reference>
<keyword evidence="3" id="KW-1185">Reference proteome</keyword>
<feature type="region of interest" description="Disordered" evidence="1">
    <location>
        <begin position="60"/>
        <end position="97"/>
    </location>
</feature>
<feature type="compositionally biased region" description="Basic and acidic residues" evidence="1">
    <location>
        <begin position="60"/>
        <end position="69"/>
    </location>
</feature>
<keyword evidence="2" id="KW-0808">Transferase</keyword>
<evidence type="ECO:0000313" key="3">
    <source>
        <dbReference type="Proteomes" id="UP000522262"/>
    </source>
</evidence>
<dbReference type="Proteomes" id="UP000522262">
    <property type="component" value="Unassembled WGS sequence"/>
</dbReference>
<keyword evidence="2" id="KW-0418">Kinase</keyword>
<protein>
    <submittedName>
        <fullName evidence="2">Kinase</fullName>
    </submittedName>
</protein>
<feature type="compositionally biased region" description="Polar residues" evidence="1">
    <location>
        <begin position="70"/>
        <end position="97"/>
    </location>
</feature>
<name>A0A8H5I4Y9_9HYPO</name>
<sequence>MQHTKKAKQPILTRLASIADPNAKDQDCIDTDTKDQYHANTKIKNFGLTGTNLPYNSKDLTDINSHHTETPLNTEDSTSHMGIPLSNTGQDTTTDQEAGNDRVQILLRLLELDHNKRITASELAP</sequence>
<gene>
    <name evidence="2" type="ORF">FMEXI_13655</name>
</gene>
<accession>A0A8H5I4Y9</accession>